<protein>
    <submittedName>
        <fullName evidence="2">Uncharacterized protein</fullName>
    </submittedName>
</protein>
<comment type="caution">
    <text evidence="2">The sequence shown here is derived from an EMBL/GenBank/DDBJ whole genome shotgun (WGS) entry which is preliminary data.</text>
</comment>
<proteinExistence type="predicted"/>
<dbReference type="AlphaFoldDB" id="A0A6B1IZB0"/>
<dbReference type="EMBL" id="WMFC01000017">
    <property type="protein sequence ID" value="MYL68611.1"/>
    <property type="molecule type" value="Genomic_DNA"/>
</dbReference>
<name>A0A6B1IZB0_9EURY</name>
<reference evidence="2 3" key="1">
    <citation type="submission" date="2019-11" db="EMBL/GenBank/DDBJ databases">
        <title>Genome sequences of 17 halophilic strains isolated from different environments.</title>
        <authorList>
            <person name="Furrow R.E."/>
        </authorList>
    </citation>
    <scope>NUCLEOTIDE SEQUENCE [LARGE SCALE GENOMIC DNA]</scope>
    <source>
        <strain evidence="2 3">22502_06_Cabo</strain>
    </source>
</reference>
<evidence type="ECO:0000256" key="1">
    <source>
        <dbReference type="SAM" id="MobiDB-lite"/>
    </source>
</evidence>
<dbReference type="Proteomes" id="UP000452321">
    <property type="component" value="Unassembled WGS sequence"/>
</dbReference>
<feature type="compositionally biased region" description="Polar residues" evidence="1">
    <location>
        <begin position="1"/>
        <end position="20"/>
    </location>
</feature>
<evidence type="ECO:0000313" key="3">
    <source>
        <dbReference type="Proteomes" id="UP000452321"/>
    </source>
</evidence>
<organism evidence="2 3">
    <name type="scientific">Halorubrum distributum</name>
    <dbReference type="NCBI Taxonomy" id="29283"/>
    <lineage>
        <taxon>Archaea</taxon>
        <taxon>Methanobacteriati</taxon>
        <taxon>Methanobacteriota</taxon>
        <taxon>Stenosarchaea group</taxon>
        <taxon>Halobacteria</taxon>
        <taxon>Halobacteriales</taxon>
        <taxon>Haloferacaceae</taxon>
        <taxon>Halorubrum</taxon>
        <taxon>Halorubrum distributum group</taxon>
    </lineage>
</organism>
<gene>
    <name evidence="2" type="ORF">GLW30_12825</name>
</gene>
<feature type="region of interest" description="Disordered" evidence="1">
    <location>
        <begin position="1"/>
        <end position="22"/>
    </location>
</feature>
<dbReference type="RefSeq" id="WP_137705580.1">
    <property type="nucleotide sequence ID" value="NZ_WMFC01000017.1"/>
</dbReference>
<accession>A0A6B1IZB0</accession>
<evidence type="ECO:0000313" key="2">
    <source>
        <dbReference type="EMBL" id="MYL68611.1"/>
    </source>
</evidence>
<sequence>MAQTQANKSTQRGKKMSSSGHRLDDQRENWLLLEIGTGSGGESVIDWWELVVGNATQTVRSHAGKVGVDVQSESGVLTELLEKLERYRNGEPLLITPSRTALRRLRARLVEASMEKSPSLRGFRHLSLDEQLERYFGQSLSKKGLATDVEGPLPPETEYGELTLSNSTTQLWEVWMSIHPLLPLGEIKGERL</sequence>